<comment type="caution">
    <text evidence="1">The sequence shown here is derived from an EMBL/GenBank/DDBJ whole genome shotgun (WGS) entry which is preliminary data.</text>
</comment>
<reference evidence="1 2" key="1">
    <citation type="journal article" date="2019" name="Int. J. Syst. Evol. Microbiol.">
        <title>The Global Catalogue of Microorganisms (GCM) 10K type strain sequencing project: providing services to taxonomists for standard genome sequencing and annotation.</title>
        <authorList>
            <consortium name="The Broad Institute Genomics Platform"/>
            <consortium name="The Broad Institute Genome Sequencing Center for Infectious Disease"/>
            <person name="Wu L."/>
            <person name="Ma J."/>
        </authorList>
    </citation>
    <scope>NUCLEOTIDE SEQUENCE [LARGE SCALE GENOMIC DNA]</scope>
    <source>
        <strain evidence="1 2">JCM 4531</strain>
    </source>
</reference>
<proteinExistence type="predicted"/>
<dbReference type="EMBL" id="BAAASK010000002">
    <property type="protein sequence ID" value="GAA2672967.1"/>
    <property type="molecule type" value="Genomic_DNA"/>
</dbReference>
<evidence type="ECO:0008006" key="3">
    <source>
        <dbReference type="Google" id="ProtNLM"/>
    </source>
</evidence>
<name>A0ABN3SBB5_9ACTN</name>
<gene>
    <name evidence="1" type="ORF">GCM10010310_13780</name>
</gene>
<dbReference type="Proteomes" id="UP001499989">
    <property type="component" value="Unassembled WGS sequence"/>
</dbReference>
<organism evidence="1 2">
    <name type="scientific">Streptomyces violaceolatus</name>
    <dbReference type="NCBI Taxonomy" id="67378"/>
    <lineage>
        <taxon>Bacteria</taxon>
        <taxon>Bacillati</taxon>
        <taxon>Actinomycetota</taxon>
        <taxon>Actinomycetes</taxon>
        <taxon>Kitasatosporales</taxon>
        <taxon>Streptomycetaceae</taxon>
        <taxon>Streptomyces</taxon>
        <taxon>Streptomyces violaceoruber group</taxon>
    </lineage>
</organism>
<accession>A0ABN3SBB5</accession>
<sequence length="260" mass="28475">MDQGAAAVLAALIAVAGVALGLFGARWQARGMQEQANAAIEAVRAQGRDQNAQWRRTVRRDVWVEYLGAVDEFRISAGVVAEHLADEDLPEADLALEETRSRSVGATDAYRKIELEGPEQIVSKGYALQGSIINTIFELEQALTAARSMRALQEAAEREQREVPSDRDRPIAAILSSLRELQAMDSHDPGRTEYGQQLGLQITASGLLSASDAGALLFTYSQQLSLSEALERLPHGRWLRFHEVRTDFVQAARSHLDGSP</sequence>
<evidence type="ECO:0000313" key="1">
    <source>
        <dbReference type="EMBL" id="GAA2672967.1"/>
    </source>
</evidence>
<protein>
    <recommendedName>
        <fullName evidence="3">Secreted protein</fullName>
    </recommendedName>
</protein>
<dbReference type="RefSeq" id="WP_344571592.1">
    <property type="nucleotide sequence ID" value="NZ_BAAASK010000002.1"/>
</dbReference>
<evidence type="ECO:0000313" key="2">
    <source>
        <dbReference type="Proteomes" id="UP001499989"/>
    </source>
</evidence>
<keyword evidence="2" id="KW-1185">Reference proteome</keyword>